<name>A0ABZ2URS6_9CYAN</name>
<proteinExistence type="predicted"/>
<evidence type="ECO:0000313" key="1">
    <source>
        <dbReference type="EMBL" id="WZB88097.1"/>
    </source>
</evidence>
<gene>
    <name evidence="1" type="ORF">WJM97_22565</name>
</gene>
<keyword evidence="2" id="KW-1185">Reference proteome</keyword>
<dbReference type="Proteomes" id="UP001483337">
    <property type="component" value="Chromosome"/>
</dbReference>
<dbReference type="EMBL" id="CP150886">
    <property type="protein sequence ID" value="WZB88097.1"/>
    <property type="molecule type" value="Genomic_DNA"/>
</dbReference>
<dbReference type="RefSeq" id="WP_353931006.1">
    <property type="nucleotide sequence ID" value="NZ_CP150886.1"/>
</dbReference>
<reference evidence="1 2" key="1">
    <citation type="submission" date="2024-04" db="EMBL/GenBank/DDBJ databases">
        <title>Okeanomitos corallinicola gen. &amp; sp. nov. (Nostocales, Cyanobacteria), a new toxic marine heterocyst-forming cyanobacterium from a coral reef.</title>
        <authorList>
            <person name="Li H."/>
            <person name="Li R."/>
            <person name="Kang J."/>
            <person name="Hii K.S."/>
            <person name="Mohamed H.F."/>
            <person name="Xu X."/>
            <person name="Luo Z."/>
        </authorList>
    </citation>
    <scope>NUCLEOTIDE SEQUENCE [LARGE SCALE GENOMIC DNA]</scope>
    <source>
        <strain evidence="1 2">TIOX110</strain>
    </source>
</reference>
<protein>
    <submittedName>
        <fullName evidence="1">Uncharacterized protein</fullName>
    </submittedName>
</protein>
<evidence type="ECO:0000313" key="2">
    <source>
        <dbReference type="Proteomes" id="UP001483337"/>
    </source>
</evidence>
<organism evidence="1 2">
    <name type="scientific">Okeanomitos corallinicola TIOX110</name>
    <dbReference type="NCBI Taxonomy" id="3133117"/>
    <lineage>
        <taxon>Bacteria</taxon>
        <taxon>Bacillati</taxon>
        <taxon>Cyanobacteriota</taxon>
        <taxon>Cyanophyceae</taxon>
        <taxon>Nostocales</taxon>
        <taxon>Aphanizomenonaceae</taxon>
        <taxon>Okeanomitos</taxon>
    </lineage>
</organism>
<sequence length="98" mass="11524">MLSTNIQQESVIQRIERVVAILMEENPIFKEDLNYTEIVKHIFKIVQEHLTPDKFNNMSDEKLKENCDFVMSTEILSKIGDDFTSEQMAIFDEAIKRK</sequence>
<accession>A0ABZ2URS6</accession>